<evidence type="ECO:0000259" key="1">
    <source>
        <dbReference type="Pfam" id="PF01676"/>
    </source>
</evidence>
<dbReference type="GO" id="GO:0004619">
    <property type="term" value="F:phosphoglycerate mutase activity"/>
    <property type="evidence" value="ECO:0007669"/>
    <property type="project" value="UniProtKB-EC"/>
</dbReference>
<dbReference type="PANTHER" id="PTHR31637">
    <property type="entry name" value="2,3-BISPHOSPHOGLYCERATE-INDEPENDENT PHOSPHOGLYCERATE MUTASE"/>
    <property type="match status" value="1"/>
</dbReference>
<dbReference type="GO" id="GO:0006007">
    <property type="term" value="P:glucose catabolic process"/>
    <property type="evidence" value="ECO:0007669"/>
    <property type="project" value="InterPro"/>
</dbReference>
<keyword evidence="2" id="KW-0413">Isomerase</keyword>
<sequence length="123" mass="13509">MYQVMVINFANPDMVGHTGDIEAAIKAVETVDKCLGEIVNFIIRTDGIALICADHGNCEEMTDPSTHDKLTAHSTNKVPFIVVNNNRKFKLNEGILADIAPTMLELMGLEKPVEMTGHSLIEK</sequence>
<evidence type="ECO:0000313" key="2">
    <source>
        <dbReference type="EMBL" id="MPN00408.1"/>
    </source>
</evidence>
<dbReference type="SUPFAM" id="SSF53649">
    <property type="entry name" value="Alkaline phosphatase-like"/>
    <property type="match status" value="1"/>
</dbReference>
<reference evidence="2" key="1">
    <citation type="submission" date="2019-08" db="EMBL/GenBank/DDBJ databases">
        <authorList>
            <person name="Kucharzyk K."/>
            <person name="Murdoch R.W."/>
            <person name="Higgins S."/>
            <person name="Loffler F."/>
        </authorList>
    </citation>
    <scope>NUCLEOTIDE SEQUENCE</scope>
</reference>
<dbReference type="Gene3D" id="3.40.720.10">
    <property type="entry name" value="Alkaline Phosphatase, subunit A"/>
    <property type="match status" value="1"/>
</dbReference>
<dbReference type="GO" id="GO:0030145">
    <property type="term" value="F:manganese ion binding"/>
    <property type="evidence" value="ECO:0007669"/>
    <property type="project" value="TreeGrafter"/>
</dbReference>
<protein>
    <submittedName>
        <fullName evidence="2">2,3-bisphosphoglycerate-independent phosphoglycerate mutase</fullName>
        <ecNumber evidence="2">5.4.2.12</ecNumber>
    </submittedName>
</protein>
<dbReference type="PANTHER" id="PTHR31637:SF0">
    <property type="entry name" value="2,3-BISPHOSPHOGLYCERATE-INDEPENDENT PHOSPHOGLYCERATE MUTASE"/>
    <property type="match status" value="1"/>
</dbReference>
<comment type="caution">
    <text evidence="2">The sequence shown here is derived from an EMBL/GenBank/DDBJ whole genome shotgun (WGS) entry which is preliminary data.</text>
</comment>
<dbReference type="InterPro" id="IPR006124">
    <property type="entry name" value="Metalloenzyme"/>
</dbReference>
<dbReference type="InterPro" id="IPR017850">
    <property type="entry name" value="Alkaline_phosphatase_core_sf"/>
</dbReference>
<feature type="domain" description="Metalloenzyme" evidence="1">
    <location>
        <begin position="2"/>
        <end position="111"/>
    </location>
</feature>
<name>A0A645EEH3_9ZZZZ</name>
<dbReference type="EC" id="5.4.2.12" evidence="2"/>
<dbReference type="Pfam" id="PF01676">
    <property type="entry name" value="Metalloenzyme"/>
    <property type="match status" value="1"/>
</dbReference>
<accession>A0A645EEH3</accession>
<dbReference type="EMBL" id="VSSQ01046434">
    <property type="protein sequence ID" value="MPN00408.1"/>
    <property type="molecule type" value="Genomic_DNA"/>
</dbReference>
<gene>
    <name evidence="2" type="primary">gpmI_32</name>
    <name evidence="2" type="ORF">SDC9_147602</name>
</gene>
<dbReference type="AlphaFoldDB" id="A0A645EEH3"/>
<dbReference type="GO" id="GO:0005829">
    <property type="term" value="C:cytosol"/>
    <property type="evidence" value="ECO:0007669"/>
    <property type="project" value="TreeGrafter"/>
</dbReference>
<dbReference type="InterPro" id="IPR005995">
    <property type="entry name" value="Pgm_bpd_ind"/>
</dbReference>
<organism evidence="2">
    <name type="scientific">bioreactor metagenome</name>
    <dbReference type="NCBI Taxonomy" id="1076179"/>
    <lineage>
        <taxon>unclassified sequences</taxon>
        <taxon>metagenomes</taxon>
        <taxon>ecological metagenomes</taxon>
    </lineage>
</organism>
<proteinExistence type="predicted"/>